<dbReference type="InterPro" id="IPR005119">
    <property type="entry name" value="LysR_subst-bd"/>
</dbReference>
<dbReference type="GO" id="GO:0032993">
    <property type="term" value="C:protein-DNA complex"/>
    <property type="evidence" value="ECO:0007669"/>
    <property type="project" value="TreeGrafter"/>
</dbReference>
<dbReference type="CDD" id="cd08414">
    <property type="entry name" value="PBP2_LTTR_aromatics_like"/>
    <property type="match status" value="1"/>
</dbReference>
<name>A0A5N6BXH5_9ACTN</name>
<evidence type="ECO:0000256" key="2">
    <source>
        <dbReference type="ARBA" id="ARBA00023015"/>
    </source>
</evidence>
<evidence type="ECO:0000256" key="4">
    <source>
        <dbReference type="ARBA" id="ARBA00023163"/>
    </source>
</evidence>
<accession>A0A5N6BXH5</accession>
<dbReference type="PRINTS" id="PR00039">
    <property type="entry name" value="HTHLYSR"/>
</dbReference>
<evidence type="ECO:0000313" key="7">
    <source>
        <dbReference type="Proteomes" id="UP000313066"/>
    </source>
</evidence>
<proteinExistence type="inferred from homology"/>
<protein>
    <submittedName>
        <fullName evidence="6">LysR family transcriptional regulator</fullName>
    </submittedName>
</protein>
<dbReference type="EMBL" id="VDMA02000006">
    <property type="protein sequence ID" value="KAB8185131.1"/>
    <property type="molecule type" value="Genomic_DNA"/>
</dbReference>
<reference evidence="6 7" key="1">
    <citation type="submission" date="2019-10" db="EMBL/GenBank/DDBJ databases">
        <title>Nonomuraea sp. nov., isolated from Phyllanthus amarus.</title>
        <authorList>
            <person name="Klykleung N."/>
            <person name="Tanasupawat S."/>
        </authorList>
    </citation>
    <scope>NUCLEOTIDE SEQUENCE [LARGE SCALE GENOMIC DNA]</scope>
    <source>
        <strain evidence="6 7">CR1-09</strain>
    </source>
</reference>
<gene>
    <name evidence="6" type="ORF">FH610_013645</name>
</gene>
<keyword evidence="4" id="KW-0804">Transcription</keyword>
<dbReference type="InterPro" id="IPR036390">
    <property type="entry name" value="WH_DNA-bd_sf"/>
</dbReference>
<comment type="similarity">
    <text evidence="1">Belongs to the LysR transcriptional regulatory family.</text>
</comment>
<dbReference type="Pfam" id="PF00126">
    <property type="entry name" value="HTH_1"/>
    <property type="match status" value="1"/>
</dbReference>
<dbReference type="SUPFAM" id="SSF53850">
    <property type="entry name" value="Periplasmic binding protein-like II"/>
    <property type="match status" value="1"/>
</dbReference>
<organism evidence="6 7">
    <name type="scientific">Microbispora catharanthi</name>
    <dbReference type="NCBI Taxonomy" id="1712871"/>
    <lineage>
        <taxon>Bacteria</taxon>
        <taxon>Bacillati</taxon>
        <taxon>Actinomycetota</taxon>
        <taxon>Actinomycetes</taxon>
        <taxon>Streptosporangiales</taxon>
        <taxon>Streptosporangiaceae</taxon>
        <taxon>Microbispora</taxon>
    </lineage>
</organism>
<dbReference type="Gene3D" id="3.40.190.10">
    <property type="entry name" value="Periplasmic binding protein-like II"/>
    <property type="match status" value="2"/>
</dbReference>
<evidence type="ECO:0000256" key="1">
    <source>
        <dbReference type="ARBA" id="ARBA00009437"/>
    </source>
</evidence>
<keyword evidence="7" id="KW-1185">Reference proteome</keyword>
<dbReference type="InterPro" id="IPR000847">
    <property type="entry name" value="LysR_HTH_N"/>
</dbReference>
<evidence type="ECO:0000313" key="6">
    <source>
        <dbReference type="EMBL" id="KAB8185131.1"/>
    </source>
</evidence>
<dbReference type="Proteomes" id="UP000313066">
    <property type="component" value="Unassembled WGS sequence"/>
</dbReference>
<evidence type="ECO:0000259" key="5">
    <source>
        <dbReference type="PROSITE" id="PS50931"/>
    </source>
</evidence>
<dbReference type="InterPro" id="IPR036388">
    <property type="entry name" value="WH-like_DNA-bd_sf"/>
</dbReference>
<evidence type="ECO:0000256" key="3">
    <source>
        <dbReference type="ARBA" id="ARBA00023125"/>
    </source>
</evidence>
<comment type="caution">
    <text evidence="6">The sequence shown here is derived from an EMBL/GenBank/DDBJ whole genome shotgun (WGS) entry which is preliminary data.</text>
</comment>
<dbReference type="Gene3D" id="1.10.10.10">
    <property type="entry name" value="Winged helix-like DNA-binding domain superfamily/Winged helix DNA-binding domain"/>
    <property type="match status" value="1"/>
</dbReference>
<feature type="domain" description="HTH lysR-type" evidence="5">
    <location>
        <begin position="1"/>
        <end position="53"/>
    </location>
</feature>
<keyword evidence="2" id="KW-0805">Transcription regulation</keyword>
<dbReference type="PANTHER" id="PTHR30346">
    <property type="entry name" value="TRANSCRIPTIONAL DUAL REGULATOR HCAR-RELATED"/>
    <property type="match status" value="1"/>
</dbReference>
<dbReference type="AlphaFoldDB" id="A0A5N6BXH5"/>
<dbReference type="SUPFAM" id="SSF46785">
    <property type="entry name" value="Winged helix' DNA-binding domain"/>
    <property type="match status" value="1"/>
</dbReference>
<dbReference type="GO" id="GO:0003700">
    <property type="term" value="F:DNA-binding transcription factor activity"/>
    <property type="evidence" value="ECO:0007669"/>
    <property type="project" value="InterPro"/>
</dbReference>
<dbReference type="GO" id="GO:0003677">
    <property type="term" value="F:DNA binding"/>
    <property type="evidence" value="ECO:0007669"/>
    <property type="project" value="UniProtKB-KW"/>
</dbReference>
<keyword evidence="3" id="KW-0238">DNA-binding</keyword>
<dbReference type="Pfam" id="PF03466">
    <property type="entry name" value="LysR_substrate"/>
    <property type="match status" value="1"/>
</dbReference>
<dbReference type="PANTHER" id="PTHR30346:SF0">
    <property type="entry name" value="HCA OPERON TRANSCRIPTIONAL ACTIVATOR HCAR"/>
    <property type="match status" value="1"/>
</dbReference>
<sequence>METFLVLADELHFGRTARRLNLSQSRVSQLIRAFERRIGASLFDRTSRTVTLTPIGARLRDGLGPTYAQLNAVVEDARREAERRTRSLRIGCAGAAGGDWLTDAIESFRAGRPGCRVVLAENPLADPYGPLLRGETDLLVARLPVEQRPELTVGPTIAREERLLAVPAGHPLAERGSASVEDLADLGVFALRSSPEGLSCPFVPLYTPGGRLIPRRGAFSSYSEMLELVARREGVHPLAVSLLKFHRHPDVVFVPIPDLPPVEVALVWPTDDRNADVRAFTAIVNGARAA</sequence>
<dbReference type="PROSITE" id="PS50931">
    <property type="entry name" value="HTH_LYSR"/>
    <property type="match status" value="1"/>
</dbReference>